<evidence type="ECO:0000313" key="2">
    <source>
        <dbReference type="Proteomes" id="UP000241964"/>
    </source>
</evidence>
<reference evidence="1 2" key="1">
    <citation type="submission" date="2018-03" db="EMBL/GenBank/DDBJ databases">
        <title>Genomic Encyclopedia of Archaeal and Bacterial Type Strains, Phase II (KMG-II): from individual species to whole genera.</title>
        <authorList>
            <person name="Goeker M."/>
        </authorList>
    </citation>
    <scope>NUCLEOTIDE SEQUENCE [LARGE SCALE GENOMIC DNA]</scope>
    <source>
        <strain evidence="1 2">DSM 29057</strain>
    </source>
</reference>
<organism evidence="1 2">
    <name type="scientific">Dyadobacter jiangsuensis</name>
    <dbReference type="NCBI Taxonomy" id="1591085"/>
    <lineage>
        <taxon>Bacteria</taxon>
        <taxon>Pseudomonadati</taxon>
        <taxon>Bacteroidota</taxon>
        <taxon>Cytophagia</taxon>
        <taxon>Cytophagales</taxon>
        <taxon>Spirosomataceae</taxon>
        <taxon>Dyadobacter</taxon>
    </lineage>
</organism>
<dbReference type="RefSeq" id="WP_106594323.1">
    <property type="nucleotide sequence ID" value="NZ_PYAS01000002.1"/>
</dbReference>
<dbReference type="EMBL" id="PYAS01000002">
    <property type="protein sequence ID" value="PSL32725.1"/>
    <property type="molecule type" value="Genomic_DNA"/>
</dbReference>
<keyword evidence="2" id="KW-1185">Reference proteome</keyword>
<comment type="caution">
    <text evidence="1">The sequence shown here is derived from an EMBL/GenBank/DDBJ whole genome shotgun (WGS) entry which is preliminary data.</text>
</comment>
<protein>
    <submittedName>
        <fullName evidence="1">Uncharacterized protein</fullName>
    </submittedName>
</protein>
<name>A0A2P8GFL7_9BACT</name>
<proteinExistence type="predicted"/>
<accession>A0A2P8GFL7</accession>
<dbReference type="Proteomes" id="UP000241964">
    <property type="component" value="Unassembled WGS sequence"/>
</dbReference>
<gene>
    <name evidence="1" type="ORF">CLV60_102444</name>
</gene>
<evidence type="ECO:0000313" key="1">
    <source>
        <dbReference type="EMBL" id="PSL32725.1"/>
    </source>
</evidence>
<dbReference type="AlphaFoldDB" id="A0A2P8GFL7"/>
<dbReference type="OrthoDB" id="1100725at2"/>
<sequence length="374" mass="42137">MPDNLNSIALNQYSARFTTTVLNEVYRSQDVITGAGLLKLTPVRQVNLGILNRLFEEWKNNAEAFRSPYFDFSNEEVKSALEEFMNTASQHIAVKRADLEPLLSDSVKESLKLLLTPANYFEDKIRAVADAEFTHPKAEQLVKYTHIHRGVAEALLGRLTDSGSDSVYQTQAVSWLYEFKDNADLIDNTEEHLIQFAEIFPINISELQIQEAGKPAAASQAQPHKHESFFDSAFSQLEPSTARPVAPRAEPASAVIGEIVAKANTVQSPERDSLNNRFKVEIPKPTEDKSYGTVPLKVENIAGSIPLGQRFMFVNQLFDRNSEHFDKAIYELDRVKSFEEAENLIWHRYASKYAWDVNGEAVTALLAIVKRKFA</sequence>